<evidence type="ECO:0000256" key="1">
    <source>
        <dbReference type="ARBA" id="ARBA00023157"/>
    </source>
</evidence>
<dbReference type="InterPro" id="IPR001314">
    <property type="entry name" value="Peptidase_S1A"/>
</dbReference>
<dbReference type="SUPFAM" id="SSF50494">
    <property type="entry name" value="Trypsin-like serine proteases"/>
    <property type="match status" value="1"/>
</dbReference>
<dbReference type="PANTHER" id="PTHR24252">
    <property type="entry name" value="ACROSIN-RELATED"/>
    <property type="match status" value="1"/>
</dbReference>
<dbReference type="GO" id="GO:0006508">
    <property type="term" value="P:proteolysis"/>
    <property type="evidence" value="ECO:0007669"/>
    <property type="project" value="UniProtKB-KW"/>
</dbReference>
<keyword evidence="7" id="KW-1185">Reference proteome</keyword>
<keyword evidence="3" id="KW-0378">Hydrolase</keyword>
<organism evidence="6 7">
    <name type="scientific">Henosepilachna vigintioctopunctata</name>
    <dbReference type="NCBI Taxonomy" id="420089"/>
    <lineage>
        <taxon>Eukaryota</taxon>
        <taxon>Metazoa</taxon>
        <taxon>Ecdysozoa</taxon>
        <taxon>Arthropoda</taxon>
        <taxon>Hexapoda</taxon>
        <taxon>Insecta</taxon>
        <taxon>Pterygota</taxon>
        <taxon>Neoptera</taxon>
        <taxon>Endopterygota</taxon>
        <taxon>Coleoptera</taxon>
        <taxon>Polyphaga</taxon>
        <taxon>Cucujiformia</taxon>
        <taxon>Coccinelloidea</taxon>
        <taxon>Coccinellidae</taxon>
        <taxon>Epilachninae</taxon>
        <taxon>Epilachnini</taxon>
        <taxon>Henosepilachna</taxon>
    </lineage>
</organism>
<keyword evidence="3" id="KW-0720">Serine protease</keyword>
<feature type="domain" description="Peptidase S1" evidence="5">
    <location>
        <begin position="1"/>
        <end position="212"/>
    </location>
</feature>
<dbReference type="EMBL" id="JARQZJ010000061">
    <property type="protein sequence ID" value="KAK9878853.1"/>
    <property type="molecule type" value="Genomic_DNA"/>
</dbReference>
<feature type="compositionally biased region" description="Polar residues" evidence="4">
    <location>
        <begin position="217"/>
        <end position="232"/>
    </location>
</feature>
<dbReference type="PROSITE" id="PS00134">
    <property type="entry name" value="TRYPSIN_HIS"/>
    <property type="match status" value="1"/>
</dbReference>
<dbReference type="SMART" id="SM00020">
    <property type="entry name" value="Tryp_SPc"/>
    <property type="match status" value="1"/>
</dbReference>
<dbReference type="AlphaFoldDB" id="A0AAW1UE03"/>
<evidence type="ECO:0000313" key="6">
    <source>
        <dbReference type="EMBL" id="KAK9878853.1"/>
    </source>
</evidence>
<dbReference type="PRINTS" id="PR00722">
    <property type="entry name" value="CHYMOTRYPSIN"/>
</dbReference>
<dbReference type="InterPro" id="IPR033116">
    <property type="entry name" value="TRYPSIN_SER"/>
</dbReference>
<keyword evidence="3" id="KW-0645">Protease</keyword>
<gene>
    <name evidence="6" type="ORF">WA026_003687</name>
</gene>
<evidence type="ECO:0000259" key="5">
    <source>
        <dbReference type="PROSITE" id="PS50240"/>
    </source>
</evidence>
<dbReference type="PANTHER" id="PTHR24252:SF7">
    <property type="entry name" value="HYALIN"/>
    <property type="match status" value="1"/>
</dbReference>
<dbReference type="PROSITE" id="PS50240">
    <property type="entry name" value="TRYPSIN_DOM"/>
    <property type="match status" value="1"/>
</dbReference>
<feature type="compositionally biased region" description="Low complexity" evidence="4">
    <location>
        <begin position="245"/>
        <end position="256"/>
    </location>
</feature>
<dbReference type="InterPro" id="IPR001254">
    <property type="entry name" value="Trypsin_dom"/>
</dbReference>
<dbReference type="Proteomes" id="UP001431783">
    <property type="component" value="Unassembled WGS sequence"/>
</dbReference>
<sequence length="324" mass="35967">MWRLLINSKTVLTAAHCFRTKEKAKLEEYYTLKLGTYNICDSESTQLELKAEKVKIHELYDKKNPYYDLALVILSKEASHFTTICLPSHPILKRPKEGVVPGLGVLKYEGSTPCTVHESRLLIYPDNECKTMLESVDKNVSHVIKAFCAGYIQGGVDTCQGDSGGPLQIIGNDGTYTILGIVSFGYKCAAPGVLGLYTDVSQHLDWIKKHSVGDFDVNQSHSNEPPNTSDGAPTTDENDQTVQTSLSPPSGPISLPQFGMRPAPFIQFFPVRPMNLKPPESHLPINIFIFNRWKSKKGSKNHENKLHGDHKGSLPTEQKSKSNL</sequence>
<comment type="caution">
    <text evidence="6">The sequence shown here is derived from an EMBL/GenBank/DDBJ whole genome shotgun (WGS) entry which is preliminary data.</text>
</comment>
<evidence type="ECO:0000256" key="4">
    <source>
        <dbReference type="SAM" id="MobiDB-lite"/>
    </source>
</evidence>
<dbReference type="PROSITE" id="PS00135">
    <property type="entry name" value="TRYPSIN_SER"/>
    <property type="match status" value="1"/>
</dbReference>
<feature type="region of interest" description="Disordered" evidence="4">
    <location>
        <begin position="298"/>
        <end position="324"/>
    </location>
</feature>
<dbReference type="InterPro" id="IPR009003">
    <property type="entry name" value="Peptidase_S1_PA"/>
</dbReference>
<evidence type="ECO:0000256" key="2">
    <source>
        <dbReference type="ARBA" id="ARBA00024195"/>
    </source>
</evidence>
<feature type="compositionally biased region" description="Polar residues" evidence="4">
    <location>
        <begin position="315"/>
        <end position="324"/>
    </location>
</feature>
<proteinExistence type="inferred from homology"/>
<dbReference type="Pfam" id="PF00089">
    <property type="entry name" value="Trypsin"/>
    <property type="match status" value="1"/>
</dbReference>
<feature type="region of interest" description="Disordered" evidence="4">
    <location>
        <begin position="216"/>
        <end position="256"/>
    </location>
</feature>
<reference evidence="6 7" key="1">
    <citation type="submission" date="2023-03" db="EMBL/GenBank/DDBJ databases">
        <title>Genome insight into feeding habits of ladybird beetles.</title>
        <authorList>
            <person name="Li H.-S."/>
            <person name="Huang Y.-H."/>
            <person name="Pang H."/>
        </authorList>
    </citation>
    <scope>NUCLEOTIDE SEQUENCE [LARGE SCALE GENOMIC DNA]</scope>
    <source>
        <strain evidence="6">SYSU_2023b</strain>
        <tissue evidence="6">Whole body</tissue>
    </source>
</reference>
<comment type="similarity">
    <text evidence="2">Belongs to the peptidase S1 family. CLIP subfamily.</text>
</comment>
<dbReference type="CDD" id="cd00190">
    <property type="entry name" value="Tryp_SPc"/>
    <property type="match status" value="1"/>
</dbReference>
<dbReference type="FunFam" id="2.40.10.10:FF:000002">
    <property type="entry name" value="Transmembrane protease serine"/>
    <property type="match status" value="1"/>
</dbReference>
<feature type="compositionally biased region" description="Basic and acidic residues" evidence="4">
    <location>
        <begin position="300"/>
        <end position="312"/>
    </location>
</feature>
<accession>A0AAW1UE03</accession>
<keyword evidence="1" id="KW-1015">Disulfide bond</keyword>
<dbReference type="InterPro" id="IPR018114">
    <property type="entry name" value="TRYPSIN_HIS"/>
</dbReference>
<dbReference type="Gene3D" id="2.40.10.10">
    <property type="entry name" value="Trypsin-like serine proteases"/>
    <property type="match status" value="1"/>
</dbReference>
<dbReference type="InterPro" id="IPR043504">
    <property type="entry name" value="Peptidase_S1_PA_chymotrypsin"/>
</dbReference>
<evidence type="ECO:0000313" key="7">
    <source>
        <dbReference type="Proteomes" id="UP001431783"/>
    </source>
</evidence>
<dbReference type="GO" id="GO:0004252">
    <property type="term" value="F:serine-type endopeptidase activity"/>
    <property type="evidence" value="ECO:0007669"/>
    <property type="project" value="InterPro"/>
</dbReference>
<evidence type="ECO:0000256" key="3">
    <source>
        <dbReference type="RuleBase" id="RU363034"/>
    </source>
</evidence>
<protein>
    <recommendedName>
        <fullName evidence="5">Peptidase S1 domain-containing protein</fullName>
    </recommendedName>
</protein>
<name>A0AAW1UE03_9CUCU</name>